<dbReference type="GO" id="GO:0005655">
    <property type="term" value="C:nucleolar ribonuclease P complex"/>
    <property type="evidence" value="ECO:0007669"/>
    <property type="project" value="TreeGrafter"/>
</dbReference>
<dbReference type="PANTHER" id="PTHR28272:SF1">
    <property type="entry name" value="RIBONUCLEASES P_MRP PROTEIN SUBUNIT POP3"/>
    <property type="match status" value="1"/>
</dbReference>
<dbReference type="GO" id="GO:0004526">
    <property type="term" value="F:ribonuclease P activity"/>
    <property type="evidence" value="ECO:0007669"/>
    <property type="project" value="TreeGrafter"/>
</dbReference>
<dbReference type="EMBL" id="ML210146">
    <property type="protein sequence ID" value="TFK30915.1"/>
    <property type="molecule type" value="Genomic_DNA"/>
</dbReference>
<dbReference type="GO" id="GO:0000172">
    <property type="term" value="C:ribonuclease MRP complex"/>
    <property type="evidence" value="ECO:0007669"/>
    <property type="project" value="TreeGrafter"/>
</dbReference>
<feature type="compositionally biased region" description="Basic residues" evidence="1">
    <location>
        <begin position="70"/>
        <end position="79"/>
    </location>
</feature>
<name>A0A5C3LE36_COPMA</name>
<dbReference type="GO" id="GO:0006364">
    <property type="term" value="P:rRNA processing"/>
    <property type="evidence" value="ECO:0007669"/>
    <property type="project" value="InterPro"/>
</dbReference>
<keyword evidence="3" id="KW-1185">Reference proteome</keyword>
<feature type="region of interest" description="Disordered" evidence="1">
    <location>
        <begin position="1"/>
        <end position="24"/>
    </location>
</feature>
<organism evidence="2 3">
    <name type="scientific">Coprinopsis marcescibilis</name>
    <name type="common">Agaric fungus</name>
    <name type="synonym">Psathyrella marcescibilis</name>
    <dbReference type="NCBI Taxonomy" id="230819"/>
    <lineage>
        <taxon>Eukaryota</taxon>
        <taxon>Fungi</taxon>
        <taxon>Dikarya</taxon>
        <taxon>Basidiomycota</taxon>
        <taxon>Agaricomycotina</taxon>
        <taxon>Agaricomycetes</taxon>
        <taxon>Agaricomycetidae</taxon>
        <taxon>Agaricales</taxon>
        <taxon>Agaricineae</taxon>
        <taxon>Psathyrellaceae</taxon>
        <taxon>Coprinopsis</taxon>
    </lineage>
</organism>
<feature type="compositionally biased region" description="Polar residues" evidence="1">
    <location>
        <begin position="112"/>
        <end position="122"/>
    </location>
</feature>
<feature type="region of interest" description="Disordered" evidence="1">
    <location>
        <begin position="279"/>
        <end position="312"/>
    </location>
</feature>
<feature type="compositionally biased region" description="Polar residues" evidence="1">
    <location>
        <begin position="1"/>
        <end position="15"/>
    </location>
</feature>
<gene>
    <name evidence="2" type="ORF">FA15DRAFT_630257</name>
</gene>
<dbReference type="PANTHER" id="PTHR28272">
    <property type="entry name" value="RIBONUCLEASES P/MRP PROTEIN SUBUNIT POP3"/>
    <property type="match status" value="1"/>
</dbReference>
<evidence type="ECO:0000313" key="3">
    <source>
        <dbReference type="Proteomes" id="UP000307440"/>
    </source>
</evidence>
<evidence type="ECO:0000313" key="2">
    <source>
        <dbReference type="EMBL" id="TFK30915.1"/>
    </source>
</evidence>
<feature type="compositionally biased region" description="Basic and acidic residues" evidence="1">
    <location>
        <begin position="80"/>
        <end position="95"/>
    </location>
</feature>
<sequence>MSTSTQTVRSHTQQSNRERPRKAAEKKVVFKPVLDNPFRIRWPSVPINLQNAVFAYLLSLLEGCSQYHRNSCKASRKRKRQDDTVASRKAQKFERQGASMDVDQRAGKGDSGNETLNVNQDQPLPPKPPILGHIVLGLNAVTKQLEHQARQIRRTVLVPASGGIALDQQPPLAYVFVCRAEVNPPILIEHIPPLVAACNSSAGKQFVKLIPLPHGAEQKLAESLGIRRSSVIAVDSQYPGLHELTSRLESIPLLTASWLAAPPIGSEKLVPTHVKHIRTSAPKDMKAAKETRLRERHAAKEKKKQKKVQKSS</sequence>
<dbReference type="STRING" id="230819.A0A5C3LE36"/>
<feature type="compositionally biased region" description="Basic residues" evidence="1">
    <location>
        <begin position="299"/>
        <end position="312"/>
    </location>
</feature>
<dbReference type="InterPro" id="IPR013241">
    <property type="entry name" value="RNase_P_Pop3"/>
</dbReference>
<dbReference type="GO" id="GO:0000171">
    <property type="term" value="F:ribonuclease MRP activity"/>
    <property type="evidence" value="ECO:0007669"/>
    <property type="project" value="TreeGrafter"/>
</dbReference>
<protein>
    <submittedName>
        <fullName evidence="2">Uncharacterized protein</fullName>
    </submittedName>
</protein>
<feature type="compositionally biased region" description="Basic and acidic residues" evidence="1">
    <location>
        <begin position="281"/>
        <end position="298"/>
    </location>
</feature>
<dbReference type="GO" id="GO:0008033">
    <property type="term" value="P:tRNA processing"/>
    <property type="evidence" value="ECO:0007669"/>
    <property type="project" value="InterPro"/>
</dbReference>
<dbReference type="GO" id="GO:0034965">
    <property type="term" value="P:intronic box C/D snoRNA processing"/>
    <property type="evidence" value="ECO:0007669"/>
    <property type="project" value="TreeGrafter"/>
</dbReference>
<evidence type="ECO:0000256" key="1">
    <source>
        <dbReference type="SAM" id="MobiDB-lite"/>
    </source>
</evidence>
<reference evidence="2 3" key="1">
    <citation type="journal article" date="2019" name="Nat. Ecol. Evol.">
        <title>Megaphylogeny resolves global patterns of mushroom evolution.</title>
        <authorList>
            <person name="Varga T."/>
            <person name="Krizsan K."/>
            <person name="Foldi C."/>
            <person name="Dima B."/>
            <person name="Sanchez-Garcia M."/>
            <person name="Sanchez-Ramirez S."/>
            <person name="Szollosi G.J."/>
            <person name="Szarkandi J.G."/>
            <person name="Papp V."/>
            <person name="Albert L."/>
            <person name="Andreopoulos W."/>
            <person name="Angelini C."/>
            <person name="Antonin V."/>
            <person name="Barry K.W."/>
            <person name="Bougher N.L."/>
            <person name="Buchanan P."/>
            <person name="Buyck B."/>
            <person name="Bense V."/>
            <person name="Catcheside P."/>
            <person name="Chovatia M."/>
            <person name="Cooper J."/>
            <person name="Damon W."/>
            <person name="Desjardin D."/>
            <person name="Finy P."/>
            <person name="Geml J."/>
            <person name="Haridas S."/>
            <person name="Hughes K."/>
            <person name="Justo A."/>
            <person name="Karasinski D."/>
            <person name="Kautmanova I."/>
            <person name="Kiss B."/>
            <person name="Kocsube S."/>
            <person name="Kotiranta H."/>
            <person name="LaButti K.M."/>
            <person name="Lechner B.E."/>
            <person name="Liimatainen K."/>
            <person name="Lipzen A."/>
            <person name="Lukacs Z."/>
            <person name="Mihaltcheva S."/>
            <person name="Morgado L.N."/>
            <person name="Niskanen T."/>
            <person name="Noordeloos M.E."/>
            <person name="Ohm R.A."/>
            <person name="Ortiz-Santana B."/>
            <person name="Ovrebo C."/>
            <person name="Racz N."/>
            <person name="Riley R."/>
            <person name="Savchenko A."/>
            <person name="Shiryaev A."/>
            <person name="Soop K."/>
            <person name="Spirin V."/>
            <person name="Szebenyi C."/>
            <person name="Tomsovsky M."/>
            <person name="Tulloss R.E."/>
            <person name="Uehling J."/>
            <person name="Grigoriev I.V."/>
            <person name="Vagvolgyi C."/>
            <person name="Papp T."/>
            <person name="Martin F.M."/>
            <person name="Miettinen O."/>
            <person name="Hibbett D.S."/>
            <person name="Nagy L.G."/>
        </authorList>
    </citation>
    <scope>NUCLEOTIDE SEQUENCE [LARGE SCALE GENOMIC DNA]</scope>
    <source>
        <strain evidence="2 3">CBS 121175</strain>
    </source>
</reference>
<dbReference type="OrthoDB" id="20109at2759"/>
<feature type="region of interest" description="Disordered" evidence="1">
    <location>
        <begin position="70"/>
        <end position="125"/>
    </location>
</feature>
<accession>A0A5C3LE36</accession>
<proteinExistence type="predicted"/>
<dbReference type="GO" id="GO:0005829">
    <property type="term" value="C:cytosol"/>
    <property type="evidence" value="ECO:0007669"/>
    <property type="project" value="TreeGrafter"/>
</dbReference>
<dbReference type="Proteomes" id="UP000307440">
    <property type="component" value="Unassembled WGS sequence"/>
</dbReference>
<dbReference type="Pfam" id="PF08228">
    <property type="entry name" value="RNase_P_pop3"/>
    <property type="match status" value="1"/>
</dbReference>
<dbReference type="AlphaFoldDB" id="A0A5C3LE36"/>